<organism evidence="1 2">
    <name type="scientific">Advenella mandrilli</name>
    <dbReference type="NCBI Taxonomy" id="2800330"/>
    <lineage>
        <taxon>Bacteria</taxon>
        <taxon>Pseudomonadati</taxon>
        <taxon>Pseudomonadota</taxon>
        <taxon>Betaproteobacteria</taxon>
        <taxon>Burkholderiales</taxon>
        <taxon>Alcaligenaceae</taxon>
    </lineage>
</organism>
<dbReference type="RefSeq" id="WP_200234643.1">
    <property type="nucleotide sequence ID" value="NZ_JAENGP010000004.1"/>
</dbReference>
<name>A0ABS1EC25_9BURK</name>
<dbReference type="Proteomes" id="UP000635316">
    <property type="component" value="Unassembled WGS sequence"/>
</dbReference>
<accession>A0ABS1EC25</accession>
<keyword evidence="2" id="KW-1185">Reference proteome</keyword>
<comment type="caution">
    <text evidence="1">The sequence shown here is derived from an EMBL/GenBank/DDBJ whole genome shotgun (WGS) entry which is preliminary data.</text>
</comment>
<evidence type="ECO:0000313" key="2">
    <source>
        <dbReference type="Proteomes" id="UP000635316"/>
    </source>
</evidence>
<gene>
    <name evidence="1" type="ORF">JHL22_05175</name>
</gene>
<evidence type="ECO:0000313" key="1">
    <source>
        <dbReference type="EMBL" id="MBK1780603.1"/>
    </source>
</evidence>
<proteinExistence type="predicted"/>
<protein>
    <submittedName>
        <fullName evidence="1">Uncharacterized protein</fullName>
    </submittedName>
</protein>
<reference evidence="1 2" key="1">
    <citation type="submission" date="2020-12" db="EMBL/GenBank/DDBJ databases">
        <authorList>
            <person name="Lu T."/>
            <person name="Wang Q."/>
            <person name="Han X."/>
        </authorList>
    </citation>
    <scope>NUCLEOTIDE SEQUENCE [LARGE SCALE GENOMIC DNA]</scope>
    <source>
        <strain evidence="1 2">WQ 585</strain>
    </source>
</reference>
<dbReference type="EMBL" id="JAENGP010000004">
    <property type="protein sequence ID" value="MBK1780603.1"/>
    <property type="molecule type" value="Genomic_DNA"/>
</dbReference>
<sequence>MSKTITDLRESLFDAMDLLKAGKITVQDAKAIADLGQVLVNTAKIEADYVARTGARDSGFIVHNGKPAISGLISEETKDLPDGVVRRTVHKLL</sequence>